<dbReference type="InterPro" id="IPR020594">
    <property type="entry name" value="Ribosomal_bL9_bac/chp"/>
</dbReference>
<dbReference type="Gene3D" id="3.40.5.10">
    <property type="entry name" value="Ribosomal protein L9, N-terminal domain"/>
    <property type="match status" value="1"/>
</dbReference>
<dbReference type="Proteomes" id="UP000230935">
    <property type="component" value="Unassembled WGS sequence"/>
</dbReference>
<dbReference type="SUPFAM" id="SSF55658">
    <property type="entry name" value="L9 N-domain-like"/>
    <property type="match status" value="1"/>
</dbReference>
<evidence type="ECO:0000313" key="10">
    <source>
        <dbReference type="Proteomes" id="UP000230935"/>
    </source>
</evidence>
<dbReference type="SUPFAM" id="SSF55653">
    <property type="entry name" value="Ribosomal protein L9 C-domain"/>
    <property type="match status" value="1"/>
</dbReference>
<evidence type="ECO:0000256" key="6">
    <source>
        <dbReference type="ARBA" id="ARBA00035292"/>
    </source>
</evidence>
<evidence type="ECO:0000256" key="4">
    <source>
        <dbReference type="ARBA" id="ARBA00022980"/>
    </source>
</evidence>
<evidence type="ECO:0000256" key="3">
    <source>
        <dbReference type="ARBA" id="ARBA00022884"/>
    </source>
</evidence>
<dbReference type="GO" id="GO:0006412">
    <property type="term" value="P:translation"/>
    <property type="evidence" value="ECO:0007669"/>
    <property type="project" value="UniProtKB-UniRule"/>
</dbReference>
<name>A0A2H0W2L1_9BACT</name>
<dbReference type="Gene3D" id="3.10.430.100">
    <property type="entry name" value="Ribosomal protein L9, C-terminal domain"/>
    <property type="match status" value="1"/>
</dbReference>
<dbReference type="GO" id="GO:0003735">
    <property type="term" value="F:structural constituent of ribosome"/>
    <property type="evidence" value="ECO:0007669"/>
    <property type="project" value="InterPro"/>
</dbReference>
<comment type="function">
    <text evidence="7">Binds to the 23S rRNA.</text>
</comment>
<dbReference type="InterPro" id="IPR036935">
    <property type="entry name" value="Ribosomal_bL9_N_sf"/>
</dbReference>
<dbReference type="AlphaFoldDB" id="A0A2H0W2L1"/>
<dbReference type="InterPro" id="IPR020069">
    <property type="entry name" value="Ribosomal_bL9_C"/>
</dbReference>
<dbReference type="InterPro" id="IPR009027">
    <property type="entry name" value="Ribosomal_bL9/RNase_H1_N"/>
</dbReference>
<evidence type="ECO:0000313" key="9">
    <source>
        <dbReference type="EMBL" id="PIS05588.1"/>
    </source>
</evidence>
<dbReference type="GO" id="GO:1990904">
    <property type="term" value="C:ribonucleoprotein complex"/>
    <property type="evidence" value="ECO:0007669"/>
    <property type="project" value="UniProtKB-KW"/>
</dbReference>
<proteinExistence type="inferred from homology"/>
<comment type="caution">
    <text evidence="9">The sequence shown here is derived from an EMBL/GenBank/DDBJ whole genome shotgun (WGS) entry which is preliminary data.</text>
</comment>
<evidence type="ECO:0000256" key="2">
    <source>
        <dbReference type="ARBA" id="ARBA00022730"/>
    </source>
</evidence>
<dbReference type="NCBIfam" id="TIGR00158">
    <property type="entry name" value="L9"/>
    <property type="match status" value="1"/>
</dbReference>
<evidence type="ECO:0000259" key="8">
    <source>
        <dbReference type="PROSITE" id="PS00651"/>
    </source>
</evidence>
<dbReference type="Pfam" id="PF03948">
    <property type="entry name" value="Ribosomal_L9_C"/>
    <property type="match status" value="1"/>
</dbReference>
<dbReference type="GO" id="GO:0019843">
    <property type="term" value="F:rRNA binding"/>
    <property type="evidence" value="ECO:0007669"/>
    <property type="project" value="UniProtKB-UniRule"/>
</dbReference>
<keyword evidence="5 7" id="KW-0687">Ribonucleoprotein</keyword>
<evidence type="ECO:0000256" key="7">
    <source>
        <dbReference type="HAMAP-Rule" id="MF_00503"/>
    </source>
</evidence>
<keyword evidence="2 7" id="KW-0699">rRNA-binding</keyword>
<dbReference type="Pfam" id="PF01281">
    <property type="entry name" value="Ribosomal_L9_N"/>
    <property type="match status" value="1"/>
</dbReference>
<keyword evidence="3 7" id="KW-0694">RNA-binding</keyword>
<dbReference type="InterPro" id="IPR000244">
    <property type="entry name" value="Ribosomal_bL9"/>
</dbReference>
<keyword evidence="4 7" id="KW-0689">Ribosomal protein</keyword>
<dbReference type="PANTHER" id="PTHR21368">
    <property type="entry name" value="50S RIBOSOMAL PROTEIN L9"/>
    <property type="match status" value="1"/>
</dbReference>
<accession>A0A2H0W2L1</accession>
<dbReference type="InterPro" id="IPR036791">
    <property type="entry name" value="Ribosomal_bL9_C_sf"/>
</dbReference>
<dbReference type="EMBL" id="PEZZ01000002">
    <property type="protein sequence ID" value="PIS05588.1"/>
    <property type="molecule type" value="Genomic_DNA"/>
</dbReference>
<gene>
    <name evidence="7 9" type="primary">rplI</name>
    <name evidence="9" type="ORF">COT81_00295</name>
</gene>
<dbReference type="GO" id="GO:0005840">
    <property type="term" value="C:ribosome"/>
    <property type="evidence" value="ECO:0007669"/>
    <property type="project" value="UniProtKB-KW"/>
</dbReference>
<dbReference type="HAMAP" id="MF_00503">
    <property type="entry name" value="Ribosomal_bL9"/>
    <property type="match status" value="1"/>
</dbReference>
<dbReference type="FunFam" id="3.40.5.10:FF:000002">
    <property type="entry name" value="50S ribosomal protein L9"/>
    <property type="match status" value="1"/>
</dbReference>
<reference evidence="10" key="1">
    <citation type="submission" date="2017-09" db="EMBL/GenBank/DDBJ databases">
        <title>Depth-based differentiation of microbial function through sediment-hosted aquifers and enrichment of novel symbionts in the deep terrestrial subsurface.</title>
        <authorList>
            <person name="Probst A.J."/>
            <person name="Ladd B."/>
            <person name="Jarett J.K."/>
            <person name="Geller-Mcgrath D.E."/>
            <person name="Sieber C.M.K."/>
            <person name="Emerson J.B."/>
            <person name="Anantharaman K."/>
            <person name="Thomas B.C."/>
            <person name="Malmstrom R."/>
            <person name="Stieglmeier M."/>
            <person name="Klingl A."/>
            <person name="Woyke T."/>
            <person name="Ryan C.M."/>
            <person name="Banfield J.F."/>
        </authorList>
    </citation>
    <scope>NUCLEOTIDE SEQUENCE [LARGE SCALE GENOMIC DNA]</scope>
</reference>
<protein>
    <recommendedName>
        <fullName evidence="6 7">Large ribosomal subunit protein bL9</fullName>
    </recommendedName>
</protein>
<organism evidence="9 10">
    <name type="scientific">Candidatus Buchananbacteria bacterium CG10_big_fil_rev_8_21_14_0_10_42_9</name>
    <dbReference type="NCBI Taxonomy" id="1974526"/>
    <lineage>
        <taxon>Bacteria</taxon>
        <taxon>Candidatus Buchananiibacteriota</taxon>
    </lineage>
</organism>
<sequence length="160" mass="17627">MIKVQEWFSFEFMKIILTQQVRSLGKRGDVKEVSDGYARNFLIPKGLAAPATPQAVQEVERKKKKEARIAEVDLIKTEELANNLDGKAFEISAKINEDGTLYAAISPAKIAAVIKKNGHSIAADNVIINEPLKEVGEHEVTVSLNHGLEARVTIIIHGEN</sequence>
<feature type="domain" description="Ribosomal protein L9" evidence="8">
    <location>
        <begin position="25"/>
        <end position="52"/>
    </location>
</feature>
<evidence type="ECO:0000256" key="5">
    <source>
        <dbReference type="ARBA" id="ARBA00023274"/>
    </source>
</evidence>
<comment type="similarity">
    <text evidence="1 7">Belongs to the bacterial ribosomal protein bL9 family.</text>
</comment>
<dbReference type="InterPro" id="IPR020070">
    <property type="entry name" value="Ribosomal_bL9_N"/>
</dbReference>
<evidence type="ECO:0000256" key="1">
    <source>
        <dbReference type="ARBA" id="ARBA00010605"/>
    </source>
</evidence>
<dbReference type="PROSITE" id="PS00651">
    <property type="entry name" value="RIBOSOMAL_L9"/>
    <property type="match status" value="1"/>
</dbReference>